<feature type="region of interest" description="Disordered" evidence="1">
    <location>
        <begin position="1"/>
        <end position="49"/>
    </location>
</feature>
<dbReference type="Proteomes" id="UP000774326">
    <property type="component" value="Unassembled WGS sequence"/>
</dbReference>
<evidence type="ECO:0000313" key="3">
    <source>
        <dbReference type="Proteomes" id="UP000774326"/>
    </source>
</evidence>
<reference evidence="2" key="2">
    <citation type="submission" date="2021-01" db="EMBL/GenBank/DDBJ databases">
        <authorList>
            <person name="Schikora-Tamarit M.A."/>
        </authorList>
    </citation>
    <scope>NUCLEOTIDE SEQUENCE</scope>
    <source>
        <strain evidence="2">CBS2887</strain>
    </source>
</reference>
<dbReference type="EMBL" id="JAEUBG010001197">
    <property type="protein sequence ID" value="KAH3686788.1"/>
    <property type="molecule type" value="Genomic_DNA"/>
</dbReference>
<gene>
    <name evidence="2" type="ORF">WICPIJ_002234</name>
</gene>
<evidence type="ECO:0000256" key="1">
    <source>
        <dbReference type="SAM" id="MobiDB-lite"/>
    </source>
</evidence>
<dbReference type="AlphaFoldDB" id="A0A9P8QA31"/>
<keyword evidence="3" id="KW-1185">Reference proteome</keyword>
<sequence>SGVLLSDNSRRRGDNNSFTARVGGSTWSNWSNSGTNGSSGSGSSTGRLG</sequence>
<name>A0A9P8QA31_WICPI</name>
<comment type="caution">
    <text evidence="2">The sequence shown here is derived from an EMBL/GenBank/DDBJ whole genome shotgun (WGS) entry which is preliminary data.</text>
</comment>
<accession>A0A9P8QA31</accession>
<reference evidence="2" key="1">
    <citation type="journal article" date="2021" name="Open Biol.">
        <title>Shared evolutionary footprints suggest mitochondrial oxidative damage underlies multiple complex I losses in fungi.</title>
        <authorList>
            <person name="Schikora-Tamarit M.A."/>
            <person name="Marcet-Houben M."/>
            <person name="Nosek J."/>
            <person name="Gabaldon T."/>
        </authorList>
    </citation>
    <scope>NUCLEOTIDE SEQUENCE</scope>
    <source>
        <strain evidence="2">CBS2887</strain>
    </source>
</reference>
<protein>
    <submittedName>
        <fullName evidence="2">Uncharacterized protein</fullName>
    </submittedName>
</protein>
<organism evidence="2 3">
    <name type="scientific">Wickerhamomyces pijperi</name>
    <name type="common">Yeast</name>
    <name type="synonym">Pichia pijperi</name>
    <dbReference type="NCBI Taxonomy" id="599730"/>
    <lineage>
        <taxon>Eukaryota</taxon>
        <taxon>Fungi</taxon>
        <taxon>Dikarya</taxon>
        <taxon>Ascomycota</taxon>
        <taxon>Saccharomycotina</taxon>
        <taxon>Saccharomycetes</taxon>
        <taxon>Phaffomycetales</taxon>
        <taxon>Wickerhamomycetaceae</taxon>
        <taxon>Wickerhamomyces</taxon>
    </lineage>
</organism>
<proteinExistence type="predicted"/>
<feature type="compositionally biased region" description="Low complexity" evidence="1">
    <location>
        <begin position="23"/>
        <end position="49"/>
    </location>
</feature>
<evidence type="ECO:0000313" key="2">
    <source>
        <dbReference type="EMBL" id="KAH3686788.1"/>
    </source>
</evidence>
<feature type="non-terminal residue" evidence="2">
    <location>
        <position position="1"/>
    </location>
</feature>